<dbReference type="EMBL" id="NMWX01000015">
    <property type="protein sequence ID" value="OZF91978.1"/>
    <property type="molecule type" value="Genomic_DNA"/>
</dbReference>
<protein>
    <submittedName>
        <fullName evidence="1">Uncharacterized protein</fullName>
    </submittedName>
</protein>
<organism evidence="1 2">
    <name type="scientific">Caenorhabditis remanei</name>
    <name type="common">Caenorhabditis vulgaris</name>
    <dbReference type="NCBI Taxonomy" id="31234"/>
    <lineage>
        <taxon>Eukaryota</taxon>
        <taxon>Metazoa</taxon>
        <taxon>Ecdysozoa</taxon>
        <taxon>Nematoda</taxon>
        <taxon>Chromadorea</taxon>
        <taxon>Rhabditida</taxon>
        <taxon>Rhabditina</taxon>
        <taxon>Rhabditomorpha</taxon>
        <taxon>Rhabditoidea</taxon>
        <taxon>Rhabditidae</taxon>
        <taxon>Peloderinae</taxon>
        <taxon>Caenorhabditis</taxon>
    </lineage>
</organism>
<dbReference type="OrthoDB" id="5853322at2759"/>
<dbReference type="CTD" id="9800670"/>
<feature type="non-terminal residue" evidence="1">
    <location>
        <position position="1"/>
    </location>
</feature>
<proteinExistence type="predicted"/>
<dbReference type="HOGENOM" id="CLU_149556_0_0_1"/>
<dbReference type="KEGG" id="crq:GCK72_010450"/>
<dbReference type="OMA" id="VDPMSIP"/>
<evidence type="ECO:0000313" key="2">
    <source>
        <dbReference type="Proteomes" id="UP000216624"/>
    </source>
</evidence>
<sequence length="156" mass="17932">MLLISLFSLFSIGFGARILRRELDDQPTALFLELGPLEVVSTSPSDDDVFMIRDSSPSFPTADSFRDKRGVDPMSIPRLIKEPPLKKRSGDFKRGDVVYPSAAKQTVPLVRVREPPLKRGQLFLEELLQFNDDAHKRFMNPLRRIRYGSNRHIYAW</sequence>
<dbReference type="eggNOG" id="ENOG502TIYF">
    <property type="taxonomic scope" value="Eukaryota"/>
</dbReference>
<dbReference type="Proteomes" id="UP000216624">
    <property type="component" value="Unassembled WGS sequence"/>
</dbReference>
<name>A0A261A222_CAERE</name>
<gene>
    <name evidence="1" type="ORF">FL82_20790</name>
</gene>
<reference evidence="1" key="1">
    <citation type="submission" date="2017-08" db="EMBL/GenBank/DDBJ databases">
        <authorList>
            <person name="de Groot N.N."/>
        </authorList>
    </citation>
    <scope>NUCLEOTIDE SEQUENCE [LARGE SCALE GENOMIC DNA]</scope>
    <source>
        <strain evidence="1">PX439</strain>
    </source>
</reference>
<keyword evidence="2" id="KW-1185">Reference proteome</keyword>
<accession>A0A261A222</accession>
<comment type="caution">
    <text evidence="1">The sequence shown here is derived from an EMBL/GenBank/DDBJ whole genome shotgun (WGS) entry which is preliminary data.</text>
</comment>
<evidence type="ECO:0000313" key="1">
    <source>
        <dbReference type="EMBL" id="OZF91978.1"/>
    </source>
</evidence>